<dbReference type="KEGG" id="saqi:AXG55_04325"/>
<evidence type="ECO:0000256" key="3">
    <source>
        <dbReference type="ARBA" id="ARBA00022840"/>
    </source>
</evidence>
<reference evidence="5 6" key="1">
    <citation type="submission" date="2016-10" db="EMBL/GenBank/DDBJ databases">
        <title>Silvanigrella aquatica sp. nov., isolated from a freshwater lake located in the Black Forest, Germany, description of Silvanigrellaceae fam. nov., Silvanigrellales ord. nov., reclassification of the order Bdellovibrionales in the class Oligoflexia, reclassification of the families Bacteriovoracaceae and Halobacteriovoraceae in the new order Bacteriovoracales ord. nov., and reclassification of the family Pseudobacteriovoracaceae in the order Oligoflexiales.</title>
        <authorList>
            <person name="Hahn M.W."/>
            <person name="Schmidt J."/>
            <person name="Koll U."/>
            <person name="Rohde M."/>
            <person name="Verbag S."/>
            <person name="Pitt A."/>
            <person name="Nakai R."/>
            <person name="Naganuma T."/>
            <person name="Lang E."/>
        </authorList>
    </citation>
    <scope>NUCLEOTIDE SEQUENCE [LARGE SCALE GENOMIC DNA]</scope>
    <source>
        <strain evidence="5 6">MWH-Nonnen-W8red</strain>
    </source>
</reference>
<dbReference type="GO" id="GO:0140662">
    <property type="term" value="F:ATP-dependent protein folding chaperone"/>
    <property type="evidence" value="ECO:0007669"/>
    <property type="project" value="InterPro"/>
</dbReference>
<dbReference type="Proteomes" id="UP000184731">
    <property type="component" value="Chromosome"/>
</dbReference>
<evidence type="ECO:0008006" key="7">
    <source>
        <dbReference type="Google" id="ProtNLM"/>
    </source>
</evidence>
<sequence>MNVLQFKKKSKELSSSMGYNSGEIQSLPKEVSAIGIDLGTTNSVVSVFSYGASHPVTLKYEDSLLVPSMVFYDSEKNIDLIGTQAKKKLDTMPSEVIKSTKTSMGKNNTSFSSNNKNYTPEEVASLVLNYLVKHPELQKEKEKFGAIWSVITVPAHFDDAARLATIAAAEKVGIRVLRIVNEPTAAALAYSMMPEDRKIEKETLAVFDFGGGTFDVSIVDRDGYIFNVLSSDGDVKLGGDDIDEAVANLLLTKVHPQLVARRSSKDSELYRNLLVHAEAAKKTLQIEGIAQISNSDLDGKGSSIHLELIREQFESIVAPILQRTLFLTESAMHAAKRSPKYISRILLVGGSTRLSLVRKMLFDYFNCLVDARLEPDLAVSWGASLQAAIILGIQPDTILVDVCSHTLGIGVVENTESINENFKIVAKKFGVPYPISEQELHRKLGSRIEEFNKELQKLLYVAPILHRNSALPARRSEFFNTIYHNQHAVHVVVVQGDGDTVGENRLIGSFLFALEQPCPKGTRCEIQLTYDVNGMVQVFARQLGTQNEAKAQFDSRTGEVKGWTSLSKEESSHFSKENTENAVDDIYDSNKFEIQNHNIYEEEKKVLSFPFGRKQKSLNKESKQETQSSENSIINAIILRAKRYLLTIDSSSLEYLKISQILNQYGELLYKAQQGIENDLEIEQIESNLLALLEGK</sequence>
<dbReference type="InterPro" id="IPR018181">
    <property type="entry name" value="Heat_shock_70_CS"/>
</dbReference>
<dbReference type="CDD" id="cd24029">
    <property type="entry name" value="ASKHA_NBD_HSP70_DnaK_HscA_HscC"/>
    <property type="match status" value="1"/>
</dbReference>
<dbReference type="PANTHER" id="PTHR19375">
    <property type="entry name" value="HEAT SHOCK PROTEIN 70KDA"/>
    <property type="match status" value="1"/>
</dbReference>
<dbReference type="InterPro" id="IPR043129">
    <property type="entry name" value="ATPase_NBD"/>
</dbReference>
<dbReference type="SUPFAM" id="SSF53067">
    <property type="entry name" value="Actin-like ATPase domain"/>
    <property type="match status" value="2"/>
</dbReference>
<evidence type="ECO:0000256" key="1">
    <source>
        <dbReference type="ARBA" id="ARBA00007381"/>
    </source>
</evidence>
<keyword evidence="6" id="KW-1185">Reference proteome</keyword>
<comment type="similarity">
    <text evidence="1 4">Belongs to the heat shock protein 70 family.</text>
</comment>
<proteinExistence type="inferred from homology"/>
<keyword evidence="3 4" id="KW-0067">ATP-binding</keyword>
<gene>
    <name evidence="5" type="ORF">AXG55_04325</name>
</gene>
<dbReference type="Gene3D" id="3.90.640.10">
    <property type="entry name" value="Actin, Chain A, domain 4"/>
    <property type="match status" value="1"/>
</dbReference>
<accession>A0A1L4CYY7</accession>
<dbReference type="OrthoDB" id="9807934at2"/>
<dbReference type="InterPro" id="IPR029047">
    <property type="entry name" value="HSP70_peptide-bd_sf"/>
</dbReference>
<dbReference type="STRING" id="1915309.AXG55_04325"/>
<dbReference type="RefSeq" id="WP_148696896.1">
    <property type="nucleotide sequence ID" value="NZ_CP017834.1"/>
</dbReference>
<organism evidence="5 6">
    <name type="scientific">Silvanigrella aquatica</name>
    <dbReference type="NCBI Taxonomy" id="1915309"/>
    <lineage>
        <taxon>Bacteria</taxon>
        <taxon>Pseudomonadati</taxon>
        <taxon>Bdellovibrionota</taxon>
        <taxon>Oligoflexia</taxon>
        <taxon>Silvanigrellales</taxon>
        <taxon>Silvanigrellaceae</taxon>
        <taxon>Silvanigrella</taxon>
    </lineage>
</organism>
<dbReference type="PROSITE" id="PS00329">
    <property type="entry name" value="HSP70_2"/>
    <property type="match status" value="1"/>
</dbReference>
<dbReference type="AlphaFoldDB" id="A0A1L4CYY7"/>
<protein>
    <recommendedName>
        <fullName evidence="7">Molecular chaperone DnaK</fullName>
    </recommendedName>
</protein>
<dbReference type="GO" id="GO:0005524">
    <property type="term" value="F:ATP binding"/>
    <property type="evidence" value="ECO:0007669"/>
    <property type="project" value="UniProtKB-KW"/>
</dbReference>
<dbReference type="Gene3D" id="3.30.420.40">
    <property type="match status" value="2"/>
</dbReference>
<dbReference type="PROSITE" id="PS00297">
    <property type="entry name" value="HSP70_1"/>
    <property type="match status" value="1"/>
</dbReference>
<dbReference type="EMBL" id="CP017834">
    <property type="protein sequence ID" value="APJ03169.1"/>
    <property type="molecule type" value="Genomic_DNA"/>
</dbReference>
<evidence type="ECO:0000313" key="6">
    <source>
        <dbReference type="Proteomes" id="UP000184731"/>
    </source>
</evidence>
<name>A0A1L4CYY7_9BACT</name>
<dbReference type="Gene3D" id="2.60.34.10">
    <property type="entry name" value="Substrate Binding Domain Of DNAk, Chain A, domain 1"/>
    <property type="match status" value="1"/>
</dbReference>
<keyword evidence="2 4" id="KW-0547">Nucleotide-binding</keyword>
<dbReference type="SUPFAM" id="SSF100920">
    <property type="entry name" value="Heat shock protein 70kD (HSP70), peptide-binding domain"/>
    <property type="match status" value="1"/>
</dbReference>
<evidence type="ECO:0000256" key="4">
    <source>
        <dbReference type="RuleBase" id="RU003322"/>
    </source>
</evidence>
<evidence type="ECO:0000313" key="5">
    <source>
        <dbReference type="EMBL" id="APJ03169.1"/>
    </source>
</evidence>
<dbReference type="PRINTS" id="PR00301">
    <property type="entry name" value="HEATSHOCK70"/>
</dbReference>
<dbReference type="InterPro" id="IPR013126">
    <property type="entry name" value="Hsp_70_fam"/>
</dbReference>
<evidence type="ECO:0000256" key="2">
    <source>
        <dbReference type="ARBA" id="ARBA00022741"/>
    </source>
</evidence>
<dbReference type="Pfam" id="PF00012">
    <property type="entry name" value="HSP70"/>
    <property type="match status" value="2"/>
</dbReference>